<proteinExistence type="predicted"/>
<gene>
    <name evidence="2" type="ORF">SE17_14810</name>
</gene>
<evidence type="ECO:0000313" key="2">
    <source>
        <dbReference type="EMBL" id="KPV52552.1"/>
    </source>
</evidence>
<sequence>MQQATERAVRQTRHIQELRRRTQELERMLEIGSYETKIRQRQAEIQSLLQRRAALENELQHLQRTLRQLETS</sequence>
<keyword evidence="1" id="KW-0175">Coiled coil</keyword>
<evidence type="ECO:0000256" key="1">
    <source>
        <dbReference type="SAM" id="Coils"/>
    </source>
</evidence>
<protein>
    <submittedName>
        <fullName evidence="2">Uncharacterized protein</fullName>
    </submittedName>
</protein>
<dbReference type="AlphaFoldDB" id="A0A0P9FHF7"/>
<accession>A0A0P9FHF7</accession>
<keyword evidence="3" id="KW-1185">Reference proteome</keyword>
<dbReference type="Proteomes" id="UP000050509">
    <property type="component" value="Unassembled WGS sequence"/>
</dbReference>
<evidence type="ECO:0000313" key="3">
    <source>
        <dbReference type="Proteomes" id="UP000050509"/>
    </source>
</evidence>
<comment type="caution">
    <text evidence="2">The sequence shown here is derived from an EMBL/GenBank/DDBJ whole genome shotgun (WGS) entry which is preliminary data.</text>
</comment>
<organism evidence="2 3">
    <name type="scientific">Kouleothrix aurantiaca</name>
    <dbReference type="NCBI Taxonomy" id="186479"/>
    <lineage>
        <taxon>Bacteria</taxon>
        <taxon>Bacillati</taxon>
        <taxon>Chloroflexota</taxon>
        <taxon>Chloroflexia</taxon>
        <taxon>Chloroflexales</taxon>
        <taxon>Roseiflexineae</taxon>
        <taxon>Roseiflexaceae</taxon>
        <taxon>Kouleothrix</taxon>
    </lineage>
</organism>
<reference evidence="2 3" key="1">
    <citation type="submission" date="2015-09" db="EMBL/GenBank/DDBJ databases">
        <title>Draft genome sequence of Kouleothrix aurantiaca JCM 19913.</title>
        <authorList>
            <person name="Hemp J."/>
        </authorList>
    </citation>
    <scope>NUCLEOTIDE SEQUENCE [LARGE SCALE GENOMIC DNA]</scope>
    <source>
        <strain evidence="2 3">COM-B</strain>
    </source>
</reference>
<name>A0A0P9FHF7_9CHLR</name>
<feature type="coiled-coil region" evidence="1">
    <location>
        <begin position="1"/>
        <end position="72"/>
    </location>
</feature>
<dbReference type="EMBL" id="LJCR01000507">
    <property type="protein sequence ID" value="KPV52552.1"/>
    <property type="molecule type" value="Genomic_DNA"/>
</dbReference>